<dbReference type="InterPro" id="IPR038050">
    <property type="entry name" value="Neuro_actylchol_rec"/>
</dbReference>
<dbReference type="Gene3D" id="1.20.58.390">
    <property type="entry name" value="Neurotransmitter-gated ion-channel transmembrane domain"/>
    <property type="match status" value="2"/>
</dbReference>
<sequence>MYFASSMTLVALSCFMTVTVLNLHYRGENGRKVPSWVRKLIINRLGVLVCSEKNTHRFYKSHRQSSNNSAQVSPENNREEMKIGNGHVPKGDTNEVHFVSNRTNKDLLLHNKDPISGYLREQSTVLSKLEKHAEKDQDLHNNIDEWHEVAFIMDRFFLFFYIFTTVLTSIIFLAKMTEDA</sequence>
<feature type="domain" description="Neurotransmitter-gated ion-channel transmembrane" evidence="2">
    <location>
        <begin position="2"/>
        <end position="171"/>
    </location>
</feature>
<dbReference type="EMBL" id="CACVKT020007820">
    <property type="protein sequence ID" value="CAC5411102.1"/>
    <property type="molecule type" value="Genomic_DNA"/>
</dbReference>
<accession>A0A6J8DTQ3</accession>
<dbReference type="Proteomes" id="UP000507470">
    <property type="component" value="Unassembled WGS sequence"/>
</dbReference>
<proteinExistence type="predicted"/>
<dbReference type="Pfam" id="PF02932">
    <property type="entry name" value="Neur_chan_memb"/>
    <property type="match status" value="1"/>
</dbReference>
<dbReference type="GO" id="GO:0016020">
    <property type="term" value="C:membrane"/>
    <property type="evidence" value="ECO:0007669"/>
    <property type="project" value="InterPro"/>
</dbReference>
<keyword evidence="1" id="KW-1133">Transmembrane helix</keyword>
<dbReference type="GO" id="GO:0006811">
    <property type="term" value="P:monoatomic ion transport"/>
    <property type="evidence" value="ECO:0007669"/>
    <property type="project" value="InterPro"/>
</dbReference>
<evidence type="ECO:0000313" key="3">
    <source>
        <dbReference type="EMBL" id="CAC5411102.1"/>
    </source>
</evidence>
<feature type="transmembrane region" description="Helical" evidence="1">
    <location>
        <begin position="6"/>
        <end position="25"/>
    </location>
</feature>
<keyword evidence="1" id="KW-0472">Membrane</keyword>
<keyword evidence="1" id="KW-0812">Transmembrane</keyword>
<evidence type="ECO:0000259" key="2">
    <source>
        <dbReference type="Pfam" id="PF02932"/>
    </source>
</evidence>
<reference evidence="3 4" key="1">
    <citation type="submission" date="2020-06" db="EMBL/GenBank/DDBJ databases">
        <authorList>
            <person name="Li R."/>
            <person name="Bekaert M."/>
        </authorList>
    </citation>
    <scope>NUCLEOTIDE SEQUENCE [LARGE SCALE GENOMIC DNA]</scope>
    <source>
        <strain evidence="4">wild</strain>
    </source>
</reference>
<dbReference type="AlphaFoldDB" id="A0A6J8DTQ3"/>
<dbReference type="InterPro" id="IPR036719">
    <property type="entry name" value="Neuro-gated_channel_TM_sf"/>
</dbReference>
<dbReference type="OrthoDB" id="6266520at2759"/>
<name>A0A6J8DTQ3_MYTCO</name>
<protein>
    <submittedName>
        <fullName evidence="3">CHRNA10</fullName>
    </submittedName>
</protein>
<keyword evidence="4" id="KW-1185">Reference proteome</keyword>
<feature type="transmembrane region" description="Helical" evidence="1">
    <location>
        <begin position="156"/>
        <end position="174"/>
    </location>
</feature>
<organism evidence="3 4">
    <name type="scientific">Mytilus coruscus</name>
    <name type="common">Sea mussel</name>
    <dbReference type="NCBI Taxonomy" id="42192"/>
    <lineage>
        <taxon>Eukaryota</taxon>
        <taxon>Metazoa</taxon>
        <taxon>Spiralia</taxon>
        <taxon>Lophotrochozoa</taxon>
        <taxon>Mollusca</taxon>
        <taxon>Bivalvia</taxon>
        <taxon>Autobranchia</taxon>
        <taxon>Pteriomorphia</taxon>
        <taxon>Mytilida</taxon>
        <taxon>Mytiloidea</taxon>
        <taxon>Mytilidae</taxon>
        <taxon>Mytilinae</taxon>
        <taxon>Mytilus</taxon>
    </lineage>
</organism>
<dbReference type="SUPFAM" id="SSF90112">
    <property type="entry name" value="Neurotransmitter-gated ion-channel transmembrane pore"/>
    <property type="match status" value="1"/>
</dbReference>
<evidence type="ECO:0000256" key="1">
    <source>
        <dbReference type="SAM" id="Phobius"/>
    </source>
</evidence>
<evidence type="ECO:0000313" key="4">
    <source>
        <dbReference type="Proteomes" id="UP000507470"/>
    </source>
</evidence>
<gene>
    <name evidence="3" type="ORF">MCOR_44229</name>
</gene>
<dbReference type="InterPro" id="IPR006029">
    <property type="entry name" value="Neurotrans-gated_channel_TM"/>
</dbReference>